<feature type="transmembrane region" description="Helical" evidence="9">
    <location>
        <begin position="121"/>
        <end position="149"/>
    </location>
</feature>
<proteinExistence type="inferred from homology"/>
<dbReference type="RefSeq" id="YP_001876515.1">
    <property type="nucleotide sequence ID" value="NC_010653.1"/>
</dbReference>
<feature type="transmembrane region" description="Helical" evidence="9">
    <location>
        <begin position="363"/>
        <end position="391"/>
    </location>
</feature>
<evidence type="ECO:0000256" key="1">
    <source>
        <dbReference type="ARBA" id="ARBA00004141"/>
    </source>
</evidence>
<dbReference type="AlphaFoldDB" id="B2XX67"/>
<dbReference type="InterPro" id="IPR024791">
    <property type="entry name" value="Cyt_c/ubiquinol_Oxase_su3"/>
</dbReference>
<feature type="transmembrane region" description="Helical" evidence="9">
    <location>
        <begin position="82"/>
        <end position="101"/>
    </location>
</feature>
<keyword evidence="7 9" id="KW-0472">Membrane</keyword>
<evidence type="ECO:0000256" key="8">
    <source>
        <dbReference type="RuleBase" id="RU003375"/>
    </source>
</evidence>
<dbReference type="EMBL" id="EU275727">
    <property type="protein sequence ID" value="ABX45189.1"/>
    <property type="molecule type" value="Genomic_DNA"/>
</dbReference>
<geneLocation type="mitochondrion" evidence="11"/>
<feature type="transmembrane region" description="Helical" evidence="9">
    <location>
        <begin position="169"/>
        <end position="193"/>
    </location>
</feature>
<comment type="subcellular location">
    <subcellularLocation>
        <location evidence="1">Membrane</location>
        <topology evidence="1">Multi-pass membrane protein</topology>
    </subcellularLocation>
</comment>
<dbReference type="CDD" id="cd01665">
    <property type="entry name" value="Cyt_c_Oxidase_III"/>
    <property type="match status" value="1"/>
</dbReference>
<keyword evidence="5" id="KW-1278">Translocase</keyword>
<evidence type="ECO:0000256" key="6">
    <source>
        <dbReference type="ARBA" id="ARBA00022989"/>
    </source>
</evidence>
<dbReference type="InterPro" id="IPR033945">
    <property type="entry name" value="Cyt_c_oxase_su3_dom"/>
</dbReference>
<feature type="transmembrane region" description="Helical" evidence="9">
    <location>
        <begin position="58"/>
        <end position="76"/>
    </location>
</feature>
<dbReference type="SUPFAM" id="SSF81452">
    <property type="entry name" value="Cytochrome c oxidase subunit III-like"/>
    <property type="match status" value="2"/>
</dbReference>
<dbReference type="InterPro" id="IPR035973">
    <property type="entry name" value="Cyt_c_oxidase_su3-like_sf"/>
</dbReference>
<keyword evidence="8 11" id="KW-0496">Mitochondrion</keyword>
<protein>
    <recommendedName>
        <fullName evidence="3 8">Cytochrome c oxidase subunit 3</fullName>
    </recommendedName>
</protein>
<evidence type="ECO:0000256" key="3">
    <source>
        <dbReference type="ARBA" id="ARBA00015944"/>
    </source>
</evidence>
<dbReference type="InterPro" id="IPR013833">
    <property type="entry name" value="Cyt_c_oxidase_su3_a-hlx"/>
</dbReference>
<evidence type="ECO:0000256" key="4">
    <source>
        <dbReference type="ARBA" id="ARBA00022692"/>
    </source>
</evidence>
<reference evidence="11" key="1">
    <citation type="journal article" date="2008" name="Mol. Biol. Evol.">
        <title>Mitochondrial genome evolution in the social amoebae.</title>
        <authorList>
            <person name="Heidel A.J."/>
            <person name="Gloeckner G."/>
        </authorList>
    </citation>
    <scope>NUCLEOTIDE SEQUENCE</scope>
    <source>
        <strain evidence="11">SH3</strain>
    </source>
</reference>
<dbReference type="GeneID" id="6276321"/>
<dbReference type="InterPro" id="IPR000298">
    <property type="entry name" value="Cyt_c_oxidase-like_su3"/>
</dbReference>
<evidence type="ECO:0000313" key="11">
    <source>
        <dbReference type="EMBL" id="ABX45189.1"/>
    </source>
</evidence>
<keyword evidence="6 9" id="KW-1133">Transmembrane helix</keyword>
<feature type="transmembrane region" description="Helical" evidence="9">
    <location>
        <begin position="412"/>
        <end position="437"/>
    </location>
</feature>
<comment type="function">
    <text evidence="8">Component of the cytochrome c oxidase, the last enzyme in the mitochondrial electron transport chain which drives oxidative phosphorylation. The respiratory chain contains 3 multisubunit complexes succinate dehydrogenase (complex II, CII), ubiquinol-cytochrome c oxidoreductase (cytochrome b-c1 complex, complex III, CIII) and cytochrome c oxidase (complex IV, CIV), that cooperate to transfer electrons derived from NADH and succinate to molecular oxygen, creating an electrochemical gradient over the inner membrane that drives transmembrane transport and the ATP synthase. Cytochrome c oxidase is the component of the respiratory chain that catalyzes the reduction of oxygen to water. Electrons originating from reduced cytochrome c in the intermembrane space (IMS) are transferred via the dinuclear copper A center (CU(A)) of subunit 2 and heme A of subunit 1 to the active site in subunit 1, a binuclear center (BNC) formed by heme A3 and copper B (CU(B)). The BNC reduces molecular oxygen to 2 water molecules using 4 electrons from cytochrome c in the IMS and 4 protons from the mitochondrial matrix.</text>
</comment>
<dbReference type="PANTHER" id="PTHR11403">
    <property type="entry name" value="CYTOCHROME C OXIDASE SUBUNIT III"/>
    <property type="match status" value="1"/>
</dbReference>
<feature type="domain" description="Heme-copper oxidase subunit III family profile" evidence="10">
    <location>
        <begin position="48"/>
        <end position="439"/>
    </location>
</feature>
<feature type="transmembrane region" description="Helical" evidence="9">
    <location>
        <begin position="332"/>
        <end position="351"/>
    </location>
</feature>
<dbReference type="PANTHER" id="PTHR11403:SF7">
    <property type="entry name" value="CYTOCHROME C OXIDASE SUBUNIT 3"/>
    <property type="match status" value="1"/>
</dbReference>
<dbReference type="Gene3D" id="1.20.120.80">
    <property type="entry name" value="Cytochrome c oxidase, subunit III, four-helix bundle"/>
    <property type="match status" value="2"/>
</dbReference>
<dbReference type="Pfam" id="PF00510">
    <property type="entry name" value="COX3"/>
    <property type="match status" value="2"/>
</dbReference>
<evidence type="ECO:0000256" key="2">
    <source>
        <dbReference type="ARBA" id="ARBA00010581"/>
    </source>
</evidence>
<dbReference type="GO" id="GO:0006123">
    <property type="term" value="P:mitochondrial electron transport, cytochrome c to oxygen"/>
    <property type="evidence" value="ECO:0007669"/>
    <property type="project" value="TreeGrafter"/>
</dbReference>
<evidence type="ECO:0000259" key="10">
    <source>
        <dbReference type="PROSITE" id="PS50253"/>
    </source>
</evidence>
<name>B2XX67_CACFS</name>
<organism evidence="11">
    <name type="scientific">Cavenderia fasciculata</name>
    <name type="common">Slime mold</name>
    <name type="synonym">Dictyostelium fasciculatum</name>
    <dbReference type="NCBI Taxonomy" id="261658"/>
    <lineage>
        <taxon>Eukaryota</taxon>
        <taxon>Amoebozoa</taxon>
        <taxon>Evosea</taxon>
        <taxon>Eumycetozoa</taxon>
        <taxon>Dictyostelia</taxon>
        <taxon>Acytosteliales</taxon>
        <taxon>Cavenderiaceae</taxon>
        <taxon>Cavenderia</taxon>
    </lineage>
</organism>
<accession>B2XX67</accession>
<evidence type="ECO:0000256" key="9">
    <source>
        <dbReference type="SAM" id="Phobius"/>
    </source>
</evidence>
<evidence type="ECO:0000256" key="7">
    <source>
        <dbReference type="ARBA" id="ARBA00023136"/>
    </source>
</evidence>
<evidence type="ECO:0000256" key="5">
    <source>
        <dbReference type="ARBA" id="ARBA00022967"/>
    </source>
</evidence>
<dbReference type="PROSITE" id="PS50253">
    <property type="entry name" value="COX3"/>
    <property type="match status" value="1"/>
</dbReference>
<dbReference type="GO" id="GO:0005739">
    <property type="term" value="C:mitochondrion"/>
    <property type="evidence" value="ECO:0007669"/>
    <property type="project" value="TreeGrafter"/>
</dbReference>
<sequence length="441" mass="50273">MESLNRILKGLENILNSRGGESYAWEYPYGKNYEMVTLANVYNPTHIKRHPYHIVKSTMAPILTAVPLGFFVLHYFGVMKGIISVQGAVIAFIGGLVLWGISITYDSIIDQQHTFEVRRGLVIGMLLFIASEVMFFFSFFWSFFFISLSPTIAIGCVWPPYGLHVYNHLGLPLLNTVILLLSGAILTDGYAVLTERKIAHEGQNSAYKKMMICFEAYENMVQKYEDGINNGRATNFLQNVKENGLSQKFIEELKDTAEVAQTSTETGKNLGVLKGKLIMWELNINVMSLKEEVKNEAQGDIEISRDLWVAAHQVVRVFLDYRNTLILNRLKLTLVCAVLFLYCQSIEYINAPFSLNDGIYGSLFFLLTGFHGFHVFIGSLLISIITFRFLIGNFGLLHVGTKFEIFKSRSTGFACTLFYWHFVDVVWLFLYLVIYWWSSNI</sequence>
<comment type="similarity">
    <text evidence="2 8">Belongs to the cytochrome c oxidase subunit 3 family.</text>
</comment>
<dbReference type="GO" id="GO:0016020">
    <property type="term" value="C:membrane"/>
    <property type="evidence" value="ECO:0007669"/>
    <property type="project" value="UniProtKB-SubCell"/>
</dbReference>
<dbReference type="GO" id="GO:0004129">
    <property type="term" value="F:cytochrome-c oxidase activity"/>
    <property type="evidence" value="ECO:0007669"/>
    <property type="project" value="InterPro"/>
</dbReference>
<dbReference type="KEGG" id="dfa:Difao_mp05"/>
<gene>
    <name evidence="11" type="primary">cox3</name>
</gene>
<keyword evidence="4 8" id="KW-0812">Transmembrane</keyword>